<keyword evidence="1" id="KW-1133">Transmembrane helix</keyword>
<organism evidence="2 3">
    <name type="scientific">Canariomyces notabilis</name>
    <dbReference type="NCBI Taxonomy" id="2074819"/>
    <lineage>
        <taxon>Eukaryota</taxon>
        <taxon>Fungi</taxon>
        <taxon>Dikarya</taxon>
        <taxon>Ascomycota</taxon>
        <taxon>Pezizomycotina</taxon>
        <taxon>Sordariomycetes</taxon>
        <taxon>Sordariomycetidae</taxon>
        <taxon>Sordariales</taxon>
        <taxon>Chaetomiaceae</taxon>
        <taxon>Canariomyces</taxon>
    </lineage>
</organism>
<keyword evidence="3" id="KW-1185">Reference proteome</keyword>
<keyword evidence="1" id="KW-0812">Transmembrane</keyword>
<evidence type="ECO:0000313" key="3">
    <source>
        <dbReference type="Proteomes" id="UP001302812"/>
    </source>
</evidence>
<gene>
    <name evidence="2" type="ORF">N656DRAFT_800888</name>
</gene>
<comment type="caution">
    <text evidence="2">The sequence shown here is derived from an EMBL/GenBank/DDBJ whole genome shotgun (WGS) entry which is preliminary data.</text>
</comment>
<accession>A0AAN6QNC2</accession>
<evidence type="ECO:0000313" key="2">
    <source>
        <dbReference type="EMBL" id="KAK4109672.1"/>
    </source>
</evidence>
<dbReference type="GeneID" id="89942177"/>
<feature type="transmembrane region" description="Helical" evidence="1">
    <location>
        <begin position="27"/>
        <end position="49"/>
    </location>
</feature>
<dbReference type="RefSeq" id="XP_064667242.1">
    <property type="nucleotide sequence ID" value="XM_064818052.1"/>
</dbReference>
<dbReference type="AlphaFoldDB" id="A0AAN6QNC2"/>
<name>A0AAN6QNC2_9PEZI</name>
<protein>
    <submittedName>
        <fullName evidence="2">Uncharacterized protein</fullName>
    </submittedName>
</protein>
<dbReference type="Proteomes" id="UP001302812">
    <property type="component" value="Unassembled WGS sequence"/>
</dbReference>
<proteinExistence type="predicted"/>
<sequence length="81" mass="9098">MQVVTTIWTVLAVFFLPQLKLDPTRDYVIVVLVAIQGGLSVVLVILMVPSSTFSFHWERPGRVEDSGELEKRAVKIEDKGQ</sequence>
<keyword evidence="1" id="KW-0472">Membrane</keyword>
<evidence type="ECO:0000256" key="1">
    <source>
        <dbReference type="SAM" id="Phobius"/>
    </source>
</evidence>
<reference evidence="2" key="2">
    <citation type="submission" date="2023-05" db="EMBL/GenBank/DDBJ databases">
        <authorList>
            <consortium name="Lawrence Berkeley National Laboratory"/>
            <person name="Steindorff A."/>
            <person name="Hensen N."/>
            <person name="Bonometti L."/>
            <person name="Westerberg I."/>
            <person name="Brannstrom I.O."/>
            <person name="Guillou S."/>
            <person name="Cros-Aarteil S."/>
            <person name="Calhoun S."/>
            <person name="Haridas S."/>
            <person name="Kuo A."/>
            <person name="Mondo S."/>
            <person name="Pangilinan J."/>
            <person name="Riley R."/>
            <person name="Labutti K."/>
            <person name="Andreopoulos B."/>
            <person name="Lipzen A."/>
            <person name="Chen C."/>
            <person name="Yanf M."/>
            <person name="Daum C."/>
            <person name="Ng V."/>
            <person name="Clum A."/>
            <person name="Ohm R."/>
            <person name="Martin F."/>
            <person name="Silar P."/>
            <person name="Natvig D."/>
            <person name="Lalanne C."/>
            <person name="Gautier V."/>
            <person name="Ament-Velasquez S.L."/>
            <person name="Kruys A."/>
            <person name="Hutchinson M.I."/>
            <person name="Powell A.J."/>
            <person name="Barry K."/>
            <person name="Miller A.N."/>
            <person name="Grigoriev I.V."/>
            <person name="Debuchy R."/>
            <person name="Gladieux P."/>
            <person name="Thoren M.H."/>
            <person name="Johannesson H."/>
        </authorList>
    </citation>
    <scope>NUCLEOTIDE SEQUENCE</scope>
    <source>
        <strain evidence="2">CBS 508.74</strain>
    </source>
</reference>
<dbReference type="EMBL" id="MU853355">
    <property type="protein sequence ID" value="KAK4109672.1"/>
    <property type="molecule type" value="Genomic_DNA"/>
</dbReference>
<reference evidence="2" key="1">
    <citation type="journal article" date="2023" name="Mol. Phylogenet. Evol.">
        <title>Genome-scale phylogeny and comparative genomics of the fungal order Sordariales.</title>
        <authorList>
            <person name="Hensen N."/>
            <person name="Bonometti L."/>
            <person name="Westerberg I."/>
            <person name="Brannstrom I.O."/>
            <person name="Guillou S."/>
            <person name="Cros-Aarteil S."/>
            <person name="Calhoun S."/>
            <person name="Haridas S."/>
            <person name="Kuo A."/>
            <person name="Mondo S."/>
            <person name="Pangilinan J."/>
            <person name="Riley R."/>
            <person name="LaButti K."/>
            <person name="Andreopoulos B."/>
            <person name="Lipzen A."/>
            <person name="Chen C."/>
            <person name="Yan M."/>
            <person name="Daum C."/>
            <person name="Ng V."/>
            <person name="Clum A."/>
            <person name="Steindorff A."/>
            <person name="Ohm R.A."/>
            <person name="Martin F."/>
            <person name="Silar P."/>
            <person name="Natvig D.O."/>
            <person name="Lalanne C."/>
            <person name="Gautier V."/>
            <person name="Ament-Velasquez S.L."/>
            <person name="Kruys A."/>
            <person name="Hutchinson M.I."/>
            <person name="Powell A.J."/>
            <person name="Barry K."/>
            <person name="Miller A.N."/>
            <person name="Grigoriev I.V."/>
            <person name="Debuchy R."/>
            <person name="Gladieux P."/>
            <person name="Hiltunen Thoren M."/>
            <person name="Johannesson H."/>
        </authorList>
    </citation>
    <scope>NUCLEOTIDE SEQUENCE</scope>
    <source>
        <strain evidence="2">CBS 508.74</strain>
    </source>
</reference>